<evidence type="ECO:0000256" key="1">
    <source>
        <dbReference type="ARBA" id="ARBA00022450"/>
    </source>
</evidence>
<dbReference type="FunFam" id="3.30.559.30:FF:000003">
    <property type="entry name" value="Nonribosomal peptide synthase SidD"/>
    <property type="match status" value="1"/>
</dbReference>
<feature type="domain" description="Carrier" evidence="5">
    <location>
        <begin position="1369"/>
        <end position="1445"/>
    </location>
</feature>
<dbReference type="CDD" id="cd05930">
    <property type="entry name" value="A_NRPS"/>
    <property type="match status" value="2"/>
</dbReference>
<name>M7T0V0_EUTLA</name>
<dbReference type="Gene3D" id="3.30.559.10">
    <property type="entry name" value="Chloramphenicol acetyltransferase-like domain"/>
    <property type="match status" value="4"/>
</dbReference>
<evidence type="ECO:0000256" key="3">
    <source>
        <dbReference type="ARBA" id="ARBA00022598"/>
    </source>
</evidence>
<dbReference type="InterPro" id="IPR020806">
    <property type="entry name" value="PKS_PP-bd"/>
</dbReference>
<dbReference type="PROSITE" id="PS00012">
    <property type="entry name" value="PHOSPHOPANTETHEINE"/>
    <property type="match status" value="4"/>
</dbReference>
<dbReference type="InterPro" id="IPR000873">
    <property type="entry name" value="AMP-dep_synth/lig_dom"/>
</dbReference>
<dbReference type="STRING" id="1287681.M7T0V0"/>
<dbReference type="SUPFAM" id="SSF56801">
    <property type="entry name" value="Acetyl-CoA synthetase-like"/>
    <property type="match status" value="5"/>
</dbReference>
<dbReference type="Pfam" id="PF00550">
    <property type="entry name" value="PP-binding"/>
    <property type="match status" value="4"/>
</dbReference>
<sequence length="4436" mass="494641">MEDIANSCPEARHACSFQILLVDQSQSNGNDVTISHRRPLDIKCALVLEIYHVAEHDVVKARFDSRVIKPWLVKKLLERLEFAICQIDSATPQQTISDLHSMTSQDLDQIWEWNSTAPSAAESCITDIIRERSLEQPDSPAIHAWDGEISYRELNRLTSILARLLVERGVGPEVFVPVCFEKSKWTTVALLGVLKAGGAFVLLDPHLPEFRLRAIIDQVKPTLALSSPSQLELTKRLIPETIKVDSGLFQSNKEIDFHPAIDLSSAAYVIFTSGSTGTPKGAIITNRNVASVSEQALPLNLTKESRVYDFVSYSFGLSLVNVLPTLAAGGCVCVPSEQDRKSHFASSLTSLKATHVWLTPSIAETLSPEQVPTLKMMGFGGEALRVNDVLPWWEHVEVRNGYGASECSTLISVKFNPSDPENACQVGPGVGITPWVVDPEDHNKLVPVGCVGELLVEGPHIGRGYLDDPEKTAAFFIENPEFLTRGSSKRPGRRARLYKTGDLVQYDEHGSLTCLGRKDVQVKIRGQRVELGEVEFQVKEVFPEASQLAAEVIVPQGGVEVGSTQATLFSIPQDAEKVLFDRLPSYMQQIQAIWATILNLDPQKIGLNDNFFKLGGNSVSTIKVVGEARKTGIQILVQDMFDHPELHALSSRALRREGLEAKAVAPFALLDQNTDISALLDDVSSQCHVGTSEIQDIYPCSPLQEGLFALAVKRPGDYVMQLVVDLSHEVDVNRFREAWLEVVRNTAVLRSRTIQQDDLGLLQVVLNEGIGWTATSDFDRYLETDRKRIMQLGEPLTRYAIIQDNAGISRSFVWTIHHAIYDGWMIPLIVDIVNRAYHGDELEQGPQFQTFIHYIQSRDRAEMEIYWKQALEGSVSTPFPALPLSADEPSCDGVAEQQISSGTTHSEFTESTILRAAWALVAGRMTNLDDVVFGVTVSGRSTPVPGIDRMSGPAIATVPLRTRFSGTQTVLDYLKNVQQQATDMIPYEQMGLQHIAKLSPEALQATKFQTLLLVQPQENTTIRNEIGKWQFGDDQEQWFNTYALTLEVYLDQDDPGKKIVKAFFDSRAIESEMVQRLLGRLERVIHQLERARPGQVLDEIEVLTPMDLEEIWGWNHNLPPPIECCAHTMVEERARLHPSAPAICAWDGELTYDMLNQLSERLAVHLHVDLGIGPGTLVPLCFEKSMWTAVAMLAVLKAGGVECTPTATFNVNTPRIQDATQIGGSLTFVGRKDSQVKIRGQRVELSEIEHWVHTCKVGGAKQVVAEVLVPEGSDSSPIIAAFCQVDGSDDMSSESHFGALLLSISKDVGDKLASSLPSYMIPSVFFSISELPMTPTGKLDRKRLRLIGESFSSQEITEWKTADSGPKRQPTSELELQVQRIWAQVLSVDAETIGLDDSFFQLGGDSLAAMKVSAQARKVGIELAAADIFEHRQLSLVAGKCNFSAEVVSKGIPRTQRAGPVPQSFAQERLYFLEQLHPNLTWYHMLYSIRLQGHLQIDALATALLALERRHETLRTTFSSENGINLQSVKPFEQHDFEVIDVSPNKEDEFQERLKKRQMTPFELETEPGWRVCIFKLSPNRHVLSIVMHHIIADGWSIDILRTEIAAFYAAALHRKDPLSHVDPLPIQYRDYSVWQREDSQQVSQHQKQLDYWVTQLQTSRPAEILYDKPRPDTLSGEAGVEHIRIEGSLYSALTKFCNECHVTPFILLLAAFRATHFRLTDQRDATIGCPNANRDRWEQRDILGFFVNMQCFRIKIQDHSFVDLVNQVQQVATASMANQDVPFENVVAKLCKDRELSRNPLVQMIFVVHSQLNLNRFTLEGLEAETIPAPPASRFDLELHLYQEDEALSGGVVYSTDLYDAETISNLLSIFKHMLGECLSDPRMAIRSVPLLTKAGRTALDDRDLVKIHQTEYPRDSDVVSIFRRQALDSPGRVAVKDPELELTYAQLDQKSDLLAQWLSQRSFAEESLVGVFASRSCHTIIAILGILKARLAYLPFDIKIPPSRMQAILESVSSCKLVLCGVDTPAIDSLDNIELIPITEALAPHGRAHKAIVQHPSPSSLAYVMFTSGSTGHPKGVMIEHRSILRLTKENSLVSQVPEHGIIGHISNIAFDASTWEIYTALLNGNTLICISTDTLLDYTAVSRVFSQEAIEAIFITPALLKQYLSQCPNIVRRLRLLMVGGDRLDPEDIHTAQNYMKNSKIINGYGPTENTTFSTTYCVHDGENFTNGVPIGQAFDNSGAYVMDHLQRLVPIGIIGELVVTGDGLARGYTDPQRNADRFITVTVDGQTVRAYRTGDYVRHRLSDGKLEFYGRTDGQAKIRGQRIEVGEIEHCLRRHASVHDAVAVIQENPRHEAHLASFITIRVDEGSRGDKIEEITGDTVESKHVGVWEDRFNDETYAPMDKIQGESLGRDFVGWTSMYDGSGIDKGEMNEWLDETIDALLNGRAPGDVLEIGTGSGMILFNLGKELRSYVGLDPSQRAVGFVANASRSIPGLAGKVRMFKATATELRQLEGPISPNLVVINSVAQYFPSQEYLFKMVEDVLRLDSVETIFFGDMRSHALYQEFLASRALFMLGHDAHADDVKRMMAKMEEVELEFLVEPAFFTAMKDRLSELIEHVEILPKRMKATNELSCYRYAAVVHAKPRGKHTSQLIHEIPKDTWRDFMDMKLDQASLTELLQRQSSQEVIAVGNIPHSKTMFERYLVDSVSGDKKSRVDDAGWLQDPENGKRVMFQFPTDHTGRRLQAMSSKPLKQQMSETIQRELRDLLQAHLPSYMIPRLITILDEMPINENGKVDRKALSNKRQMDTSRGPVRQPTTGSERQIQAIWAVVLNVDPTAIGVDDSFFQLGGNSIAAMKVVAEAREVGLQIAVADIFRRPRLCQLAERASALRGADDTLVSIPRIEKAGPVEQSFSQQQLWFLEQLYPSLTWYLMPRALRIRGPLRLDSLKAALLAIESRHETLRTTFATTDGNVSIQEVNPMISQDLRIVDIQPGEEGSLEKVLETDHNTPFDLTKEPGWRVTVFRLSREEHILSIVMHHIISDGWSVDVLCKELSACYSFSGRGHDPPSQLNPLPIQYKDYSAWQRRRQQENKGKQLEYWVKQLETSRPAELLCDKVRPAALSGHASTERFKIEGRLYDRLQTLCAQYDATPYIILLTVFRLTHYYLTGQVDATIGTPFANRDQYEVKDLIGLFVNMQCFRIVIEDDDTFEGLIHQVQSVVMGGLENKDVPFVSIVSELQKPRDLSRHPLVQLLFAVHSQLDLGILELEGVDIETLEGETTSMCDMEFHIYQEQHGLRGEVVYSTDLFVRESISNMISVFQNLLEQGLEAPETPLTAMPHLTDEDYSKLEEMGLFEPHHITYLRESSITDLFKSQVAECSSKVAVQDSTAELTYSQLDALSDKLAAWLSTHSLEPESLVGVFASRSCQTIVAFLGILKAGLAYVPFDVNTPKGRAESILSSIPGHTIVLMGENTRHPSIQLQNVKFAAITDVLNGQLQSGTAKSRHHAPSALSLAYVMFTSGSTGTPKGVMVPHRGIVRLVKQSNMAKYLPPTGPNMAHLTNTAFDVSSWEIYGALLNGGTIICIDHMMLLEQKHLSDLFTSNGIQSAIFTPALLKQTLLQSPSAISILDSLFVAGERADEQDLYTAQKLMQQNSSGAKVINAYGPTENSVISTLYCLTQNEAFPNGVPIGRSISNSGAYVLDSQQRLVPLGVVGELVVTGDGLARGYTDPQRNVDRFVKITINGTEMEAYRTGDYVRARPTDGLLEYFGRMDGQVKIRGYRVELGEIEHTLRDHDLINEAVVVLQQRTGGEMRLVGFITVSSQVTKGLGETSGMNVVQNIEETLSSRLRANLPPYMVPQSITVLERLPINDNGKVDRQALMNMSTAPSRKGKAASRSPTSAIGKQLQGIWARVLQRDEKTIGLDDSFFQLGGNSITAMKVVAEARKIGIRLAVADIFLRDTLEDLAACKQDADDKTTTEELMTGGLIDGKVKAKLLEEAETVEGGLHARNIEDVLPLTNFQEKCVMEGTSSGQFCNYFYLDLGDHLGIERFERSCEAAIEKLPILRACFLKLMGSFWRVTLRTLDRPLRTVKVEEDLETSFRSLCLQDTASCSHIQPALALVLLRHKSQGLRLVIRMSHGQYDGLCLPLIVEGLFAKYQNKPIAEGPTFSKFLSYSSARRQQSSQYWKKFLEGSDLTTLKHVQPSLLAQCLQDPRPRGIQVSADTKPLQLSGKTTHATLASAAWALLLSCITGNEDVVYGHLIAGRNSAIDGIERTIGTFVNIIPVRVKLLTALTSKDLLRYVQDQFIRLGEADSLGFKDIMRNCTNWKDSEDFDFVIQHQNVDENPGIQVAGVETELQYFLHPNRLPPWKVFMVSYPQSSKLHVKLSTDNHMMNPETAQILVDKVVIIMENLAAGADIPLGSYISEIQSGLL</sequence>
<evidence type="ECO:0000259" key="5">
    <source>
        <dbReference type="PROSITE" id="PS50075"/>
    </source>
</evidence>
<dbReference type="Gene3D" id="1.10.1200.10">
    <property type="entry name" value="ACP-like"/>
    <property type="match status" value="4"/>
</dbReference>
<feature type="domain" description="Carrier" evidence="5">
    <location>
        <begin position="581"/>
        <end position="657"/>
    </location>
</feature>
<dbReference type="InterPro" id="IPR020845">
    <property type="entry name" value="AMP-binding_CS"/>
</dbReference>
<dbReference type="InterPro" id="IPR025110">
    <property type="entry name" value="AMP-bd_C"/>
</dbReference>
<dbReference type="OMA" id="FNMQNME"/>
<dbReference type="EMBL" id="KB705946">
    <property type="protein sequence ID" value="EMR70132.1"/>
    <property type="molecule type" value="Genomic_DNA"/>
</dbReference>
<dbReference type="Pfam" id="PF00668">
    <property type="entry name" value="Condensation"/>
    <property type="match status" value="4"/>
</dbReference>
<dbReference type="FunFam" id="1.10.1200.10:FF:000005">
    <property type="entry name" value="Nonribosomal peptide synthetase 1"/>
    <property type="match status" value="3"/>
</dbReference>
<keyword evidence="1" id="KW-0596">Phosphopantetheine</keyword>
<evidence type="ECO:0000256" key="4">
    <source>
        <dbReference type="ARBA" id="ARBA00029454"/>
    </source>
</evidence>
<dbReference type="Proteomes" id="UP000012174">
    <property type="component" value="Unassembled WGS sequence"/>
</dbReference>
<dbReference type="InterPro" id="IPR029063">
    <property type="entry name" value="SAM-dependent_MTases_sf"/>
</dbReference>
<dbReference type="CDD" id="cd05918">
    <property type="entry name" value="A_NRPS_SidN3_like"/>
    <property type="match status" value="1"/>
</dbReference>
<dbReference type="GO" id="GO:0043041">
    <property type="term" value="P:amino acid activation for nonribosomal peptide biosynthetic process"/>
    <property type="evidence" value="ECO:0007669"/>
    <property type="project" value="TreeGrafter"/>
</dbReference>
<gene>
    <name evidence="6" type="ORF">UCREL1_2834</name>
</gene>
<dbReference type="InterPro" id="IPR045851">
    <property type="entry name" value="AMP-bd_C_sf"/>
</dbReference>
<dbReference type="Gene3D" id="3.40.50.980">
    <property type="match status" value="4"/>
</dbReference>
<keyword evidence="3" id="KW-0436">Ligase</keyword>
<dbReference type="PANTHER" id="PTHR45527">
    <property type="entry name" value="NONRIBOSOMAL PEPTIDE SYNTHETASE"/>
    <property type="match status" value="1"/>
</dbReference>
<dbReference type="Gene3D" id="3.30.300.30">
    <property type="match status" value="5"/>
</dbReference>
<dbReference type="SMART" id="SM00823">
    <property type="entry name" value="PKS_PP"/>
    <property type="match status" value="4"/>
</dbReference>
<dbReference type="InterPro" id="IPR036736">
    <property type="entry name" value="ACP-like_sf"/>
</dbReference>
<dbReference type="Gene3D" id="2.30.38.10">
    <property type="entry name" value="Luciferase, Domain 3"/>
    <property type="match status" value="2"/>
</dbReference>
<dbReference type="CDD" id="cd19531">
    <property type="entry name" value="LCL_NRPS-like"/>
    <property type="match status" value="2"/>
</dbReference>
<dbReference type="InterPro" id="IPR023213">
    <property type="entry name" value="CAT-like_dom_sf"/>
</dbReference>
<dbReference type="PROSITE" id="PS00455">
    <property type="entry name" value="AMP_BINDING"/>
    <property type="match status" value="3"/>
</dbReference>
<organism evidence="6 7">
    <name type="scientific">Eutypa lata (strain UCR-EL1)</name>
    <name type="common">Grapevine dieback disease fungus</name>
    <name type="synonym">Eutypa armeniacae</name>
    <dbReference type="NCBI Taxonomy" id="1287681"/>
    <lineage>
        <taxon>Eukaryota</taxon>
        <taxon>Fungi</taxon>
        <taxon>Dikarya</taxon>
        <taxon>Ascomycota</taxon>
        <taxon>Pezizomycotina</taxon>
        <taxon>Sordariomycetes</taxon>
        <taxon>Xylariomycetidae</taxon>
        <taxon>Xylariales</taxon>
        <taxon>Diatrypaceae</taxon>
        <taxon>Eutypa</taxon>
    </lineage>
</organism>
<dbReference type="SUPFAM" id="SSF52777">
    <property type="entry name" value="CoA-dependent acyltransferases"/>
    <property type="match status" value="8"/>
</dbReference>
<dbReference type="CDD" id="cd19545">
    <property type="entry name" value="FUM14_C_NRPS-like"/>
    <property type="match status" value="1"/>
</dbReference>
<dbReference type="NCBIfam" id="NF003417">
    <property type="entry name" value="PRK04813.1"/>
    <property type="match status" value="6"/>
</dbReference>
<dbReference type="Gene3D" id="3.30.559.30">
    <property type="entry name" value="Nonribosomal peptide synthetase, condensation domain"/>
    <property type="match status" value="4"/>
</dbReference>
<dbReference type="PROSITE" id="PS50075">
    <property type="entry name" value="CARRIER"/>
    <property type="match status" value="4"/>
</dbReference>
<feature type="domain" description="Carrier" evidence="5">
    <location>
        <begin position="3900"/>
        <end position="3976"/>
    </location>
</feature>
<dbReference type="Gene3D" id="3.40.50.12780">
    <property type="entry name" value="N-terminal domain of ligase-like"/>
    <property type="match status" value="2"/>
</dbReference>
<accession>M7T0V0</accession>
<dbReference type="InterPro" id="IPR009081">
    <property type="entry name" value="PP-bd_ACP"/>
</dbReference>
<dbReference type="eggNOG" id="KOG1178">
    <property type="taxonomic scope" value="Eukaryota"/>
</dbReference>
<evidence type="ECO:0000313" key="6">
    <source>
        <dbReference type="EMBL" id="EMR70132.1"/>
    </source>
</evidence>
<dbReference type="Pfam" id="PF00501">
    <property type="entry name" value="AMP-binding"/>
    <property type="match status" value="4"/>
</dbReference>
<dbReference type="FunFam" id="3.30.300.30:FF:000015">
    <property type="entry name" value="Nonribosomal peptide synthase SidD"/>
    <property type="match status" value="2"/>
</dbReference>
<dbReference type="KEGG" id="ela:UCREL1_2834"/>
<dbReference type="Gene3D" id="3.40.50.150">
    <property type="entry name" value="Vaccinia Virus protein VP39"/>
    <property type="match status" value="1"/>
</dbReference>
<dbReference type="GO" id="GO:0031177">
    <property type="term" value="F:phosphopantetheine binding"/>
    <property type="evidence" value="ECO:0007669"/>
    <property type="project" value="InterPro"/>
</dbReference>
<dbReference type="GO" id="GO:0044550">
    <property type="term" value="P:secondary metabolite biosynthetic process"/>
    <property type="evidence" value="ECO:0007669"/>
    <property type="project" value="TreeGrafter"/>
</dbReference>
<dbReference type="PANTHER" id="PTHR45527:SF1">
    <property type="entry name" value="FATTY ACID SYNTHASE"/>
    <property type="match status" value="1"/>
</dbReference>
<dbReference type="OrthoDB" id="416786at2759"/>
<dbReference type="Pfam" id="PF13193">
    <property type="entry name" value="AMP-binding_C"/>
    <property type="match status" value="1"/>
</dbReference>
<dbReference type="SUPFAM" id="SSF47336">
    <property type="entry name" value="ACP-like"/>
    <property type="match status" value="4"/>
</dbReference>
<evidence type="ECO:0000256" key="2">
    <source>
        <dbReference type="ARBA" id="ARBA00022553"/>
    </source>
</evidence>
<reference evidence="7" key="1">
    <citation type="journal article" date="2013" name="Genome Announc.">
        <title>Draft genome sequence of the grapevine dieback fungus Eutypa lata UCR-EL1.</title>
        <authorList>
            <person name="Blanco-Ulate B."/>
            <person name="Rolshausen P.E."/>
            <person name="Cantu D."/>
        </authorList>
    </citation>
    <scope>NUCLEOTIDE SEQUENCE [LARGE SCALE GENOMIC DNA]</scope>
    <source>
        <strain evidence="7">UCR-EL1</strain>
    </source>
</reference>
<dbReference type="HOGENOM" id="CLU_223690_0_0_1"/>
<dbReference type="GO" id="GO:0016874">
    <property type="term" value="F:ligase activity"/>
    <property type="evidence" value="ECO:0007669"/>
    <property type="project" value="UniProtKB-KW"/>
</dbReference>
<keyword evidence="2" id="KW-0597">Phosphoprotein</keyword>
<evidence type="ECO:0000313" key="7">
    <source>
        <dbReference type="Proteomes" id="UP000012174"/>
    </source>
</evidence>
<proteinExistence type="inferred from homology"/>
<dbReference type="InterPro" id="IPR001242">
    <property type="entry name" value="Condensation_dom"/>
</dbReference>
<dbReference type="GO" id="GO:0005737">
    <property type="term" value="C:cytoplasm"/>
    <property type="evidence" value="ECO:0007669"/>
    <property type="project" value="TreeGrafter"/>
</dbReference>
<dbReference type="SUPFAM" id="SSF53335">
    <property type="entry name" value="S-adenosyl-L-methionine-dependent methyltransferases"/>
    <property type="match status" value="1"/>
</dbReference>
<comment type="similarity">
    <text evidence="4">Belongs to the NRP synthetase family.</text>
</comment>
<keyword evidence="7" id="KW-1185">Reference proteome</keyword>
<dbReference type="NCBIfam" id="TIGR01733">
    <property type="entry name" value="AA-adenyl-dom"/>
    <property type="match status" value="3"/>
</dbReference>
<protein>
    <submittedName>
        <fullName evidence="6">Putative non-ribosomal peptide synthetase protein</fullName>
    </submittedName>
</protein>
<dbReference type="InterPro" id="IPR042099">
    <property type="entry name" value="ANL_N_sf"/>
</dbReference>
<feature type="domain" description="Carrier" evidence="5">
    <location>
        <begin position="2817"/>
        <end position="2893"/>
    </location>
</feature>
<dbReference type="InterPro" id="IPR010071">
    <property type="entry name" value="AA_adenyl_dom"/>
</dbReference>
<dbReference type="InterPro" id="IPR006162">
    <property type="entry name" value="Ppantetheine_attach_site"/>
</dbReference>